<dbReference type="SUPFAM" id="SSF48371">
    <property type="entry name" value="ARM repeat"/>
    <property type="match status" value="1"/>
</dbReference>
<protein>
    <submittedName>
        <fullName evidence="1">Uncharacterized protein</fullName>
    </submittedName>
</protein>
<evidence type="ECO:0000313" key="2">
    <source>
        <dbReference type="Proteomes" id="UP000590811"/>
    </source>
</evidence>
<dbReference type="InterPro" id="IPR027417">
    <property type="entry name" value="P-loop_NTPase"/>
</dbReference>
<organism evidence="1 2">
    <name type="scientific">Terracoccus luteus</name>
    <dbReference type="NCBI Taxonomy" id="53356"/>
    <lineage>
        <taxon>Bacteria</taxon>
        <taxon>Bacillati</taxon>
        <taxon>Actinomycetota</taxon>
        <taxon>Actinomycetes</taxon>
        <taxon>Micrococcales</taxon>
        <taxon>Intrasporangiaceae</taxon>
        <taxon>Terracoccus</taxon>
    </lineage>
</organism>
<dbReference type="RefSeq" id="WP_221186669.1">
    <property type="nucleotide sequence ID" value="NZ_JACHVT010000016.1"/>
</dbReference>
<dbReference type="SUPFAM" id="SSF52540">
    <property type="entry name" value="P-loop containing nucleoside triphosphate hydrolases"/>
    <property type="match status" value="1"/>
</dbReference>
<gene>
    <name evidence="1" type="ORF">FHW14_003718</name>
</gene>
<comment type="caution">
    <text evidence="1">The sequence shown here is derived from an EMBL/GenBank/DDBJ whole genome shotgun (WGS) entry which is preliminary data.</text>
</comment>
<evidence type="ECO:0000313" key="1">
    <source>
        <dbReference type="EMBL" id="MBB2988523.1"/>
    </source>
</evidence>
<dbReference type="EMBL" id="JACHVT010000016">
    <property type="protein sequence ID" value="MBB2988523.1"/>
    <property type="molecule type" value="Genomic_DNA"/>
</dbReference>
<accession>A0A839PZD3</accession>
<dbReference type="InterPro" id="IPR016024">
    <property type="entry name" value="ARM-type_fold"/>
</dbReference>
<name>A0A839PZD3_9MICO</name>
<sequence length="1480" mass="164292">MSRAGGAADKEGNDYELALVVQQAIVALYLDGSICWEPIEPDVAIGIEFVFAIDGDEHVYQLKRQISGQASWSPKALTSHDVWKSARHHISRGRIYHFLSESPFGDLVSLSERAREADDLSTFKVGLSKGLQGLFAKVKDEGFASEDETWRSLKSMFFEVHQEHTVTKNSEMVCSMLLDGSSGYQSALVIADVMKNSLGKVIDADRLRDLLASKDVRPVTAALRTSTLELVKAQRDRWLAALRRELLSPAIPRTEADALIATFGEHRLSLLTGAAGGGKSVVLEQVVDRLSADAPVLPLRLDQLDDCRTTAELGDRLGLPGSPSEVLARAANDEPSYLIIDQLDAVSLISGRTPNNFDVVLELIEECLATPSIRIVLACRQFDLDNDHRLRELQQRPDLSHVQVGSLTHEIVNAAVQNMGLDASQLTSKQRDLLLLPLHLVLLQSVSLLPTALDFTSKPDLFQAFWDRKYHVALQRRPGLRFDDVVRRLATQISDRQSLSVPIEVMDEGELAAHAQFLVSEHLLTIEQGRIRFFHEAFFDYAFARIWITRTETLVEYLRTSEQELFRRAQVRQVLTYLRERDSDRFHDEVQSLLVADDVRFHIKETVLAVVASLQDLSRDDVELIVRVADSAPVWQGRMWQMLQTPAWFVQLHTEGLVAQWLDGPDEALQVRAVNLMARVVRSCPVEVAQLLRARRAKPDYAKWLRYVLTFSAPHEDRGLFELLLDGVRSGHFDDANQELWLSAHDLWTHEPLWAIELLEGRLVQHAHGLRLGENGKVTVLALQEYGATQLVKQAADAEPEAFARAIVPYLRAVMAATAREERPGEPIGDEHFAYRFPLNDDERELDDALLFGVARSLEAVARTSPDAINDVLLTLAGDPYDASQYLLYRALAAAAPVYADWATELLLAGGARLECGDGSDSQWATRELIEAIAPHLDEDTHQQLEGLVRDLQSEWENMLSRGYRAFGLLSALEEARLTPEGIKRLGEYQRKFGRDKPARPRGVTAGYIGSPIDNVAIEKMSDAQWLGAMSKYANDKTNWDTFTGGARELSHMLKQQAAADPSRFAKLSLHFTSELHPAYGDAILMGLGEAEASDDTAVLVFESVRHVARLGQGEHDRWFGNAIRPYTKQAPIDIVELILDRALRSADPADDRPIFQRTKDGEHPARDLHMDGINTARGAMVESLGDLLVNDEDGHRTALVAPHLLDLASDPVISVRVCVAHTIAASLLHNRDGAYRAFEKLVEADDILLATDLVQRLMHYIGNGGGDDIVMPVVARMLKSKSDEVREIGGVMAAIAGISWGRPDSLEAALASDARVRAGVASVCAHRLNSQVNPELAASTLMALMNDEADEVREKVGEVAAVLRDQALRPHAVPVSALIQSSSYEHATPQLMITLQHAPDRIDDLILEASQRFVLRFRNEMGDIRTGAAGDAHYISELVVRALSQTHDKARRTALLDVMDTLIEHGVYGVHEAMDASER</sequence>
<reference evidence="1 2" key="1">
    <citation type="submission" date="2020-08" db="EMBL/GenBank/DDBJ databases">
        <title>Genomic Encyclopedia of Type Strains, Phase IV (KMG-V): Genome sequencing to study the core and pangenomes of soil and plant-associated prokaryotes.</title>
        <authorList>
            <person name="Whitman W."/>
        </authorList>
    </citation>
    <scope>NUCLEOTIDE SEQUENCE [LARGE SCALE GENOMIC DNA]</scope>
    <source>
        <strain evidence="1 2">B3ACCR2</strain>
    </source>
</reference>
<dbReference type="Proteomes" id="UP000590811">
    <property type="component" value="Unassembled WGS sequence"/>
</dbReference>
<proteinExistence type="predicted"/>